<dbReference type="InterPro" id="IPR001789">
    <property type="entry name" value="Sig_transdc_resp-reg_receiver"/>
</dbReference>
<dbReference type="SMART" id="SM00448">
    <property type="entry name" value="REC"/>
    <property type="match status" value="1"/>
</dbReference>
<keyword evidence="2" id="KW-0238">DNA-binding</keyword>
<dbReference type="PRINTS" id="PR00038">
    <property type="entry name" value="HTHLUXR"/>
</dbReference>
<feature type="domain" description="Response regulatory" evidence="5">
    <location>
        <begin position="11"/>
        <end position="127"/>
    </location>
</feature>
<organism evidence="6">
    <name type="scientific">Thermorudis sp</name>
    <dbReference type="NCBI Taxonomy" id="1969470"/>
    <lineage>
        <taxon>Bacteria</taxon>
        <taxon>Pseudomonadati</taxon>
        <taxon>Thermomicrobiota</taxon>
        <taxon>Thermomicrobia</taxon>
        <taxon>Thermomicrobia incertae sedis</taxon>
        <taxon>Thermorudis</taxon>
    </lineage>
</organism>
<dbReference type="CDD" id="cd17535">
    <property type="entry name" value="REC_NarL-like"/>
    <property type="match status" value="1"/>
</dbReference>
<gene>
    <name evidence="6" type="ORF">ENP13_07735</name>
</gene>
<dbReference type="PROSITE" id="PS00622">
    <property type="entry name" value="HTH_LUXR_1"/>
    <property type="match status" value="1"/>
</dbReference>
<proteinExistence type="predicted"/>
<dbReference type="GO" id="GO:0006355">
    <property type="term" value="P:regulation of DNA-templated transcription"/>
    <property type="evidence" value="ECO:0007669"/>
    <property type="project" value="InterPro"/>
</dbReference>
<dbReference type="Pfam" id="PF00072">
    <property type="entry name" value="Response_reg"/>
    <property type="match status" value="1"/>
</dbReference>
<name>A0A7C2ZZ19_9BACT</name>
<dbReference type="PROSITE" id="PS50043">
    <property type="entry name" value="HTH_LUXR_2"/>
    <property type="match status" value="1"/>
</dbReference>
<dbReference type="SUPFAM" id="SSF52172">
    <property type="entry name" value="CheY-like"/>
    <property type="match status" value="1"/>
</dbReference>
<sequence>MVTRPIGKTIRVVIVDDHPMLLEGTRVCLERAPDIAVVGVTGMGREAIHLVAEHRPDVLLLDLRLPDISGVEVARQVRAAYADTAIVVLTGYGDAGYLRALRPLGVRGYLPKTATDAEIVDAVRRAAAGCTMVASHSEREILTEPLTPREREILRRLVAGQRNAEIAAALLISVKTVEYHVSNIFTKLGARSRAEAIRIAHEQGILLLEDAGRSQE</sequence>
<dbReference type="GO" id="GO:0000160">
    <property type="term" value="P:phosphorelay signal transduction system"/>
    <property type="evidence" value="ECO:0007669"/>
    <property type="project" value="InterPro"/>
</dbReference>
<dbReference type="Gene3D" id="3.40.50.2300">
    <property type="match status" value="1"/>
</dbReference>
<dbReference type="InterPro" id="IPR039420">
    <property type="entry name" value="WalR-like"/>
</dbReference>
<dbReference type="GO" id="GO:0003677">
    <property type="term" value="F:DNA binding"/>
    <property type="evidence" value="ECO:0007669"/>
    <property type="project" value="UniProtKB-KW"/>
</dbReference>
<evidence type="ECO:0000256" key="1">
    <source>
        <dbReference type="ARBA" id="ARBA00022553"/>
    </source>
</evidence>
<dbReference type="InterPro" id="IPR000792">
    <property type="entry name" value="Tscrpt_reg_LuxR_C"/>
</dbReference>
<dbReference type="InterPro" id="IPR058245">
    <property type="entry name" value="NreC/VraR/RcsB-like_REC"/>
</dbReference>
<evidence type="ECO:0000259" key="5">
    <source>
        <dbReference type="PROSITE" id="PS50110"/>
    </source>
</evidence>
<evidence type="ECO:0000256" key="3">
    <source>
        <dbReference type="PROSITE-ProRule" id="PRU00169"/>
    </source>
</evidence>
<dbReference type="SMART" id="SM00421">
    <property type="entry name" value="HTH_LUXR"/>
    <property type="match status" value="1"/>
</dbReference>
<feature type="domain" description="HTH luxR-type" evidence="4">
    <location>
        <begin position="139"/>
        <end position="204"/>
    </location>
</feature>
<dbReference type="InterPro" id="IPR016032">
    <property type="entry name" value="Sig_transdc_resp-reg_C-effctor"/>
</dbReference>
<dbReference type="SUPFAM" id="SSF46894">
    <property type="entry name" value="C-terminal effector domain of the bipartite response regulators"/>
    <property type="match status" value="1"/>
</dbReference>
<evidence type="ECO:0000256" key="2">
    <source>
        <dbReference type="ARBA" id="ARBA00023125"/>
    </source>
</evidence>
<keyword evidence="1 3" id="KW-0597">Phosphoprotein</keyword>
<reference evidence="6" key="1">
    <citation type="journal article" date="2020" name="mSystems">
        <title>Genome- and Community-Level Interaction Insights into Carbon Utilization and Element Cycling Functions of Hydrothermarchaeota in Hydrothermal Sediment.</title>
        <authorList>
            <person name="Zhou Z."/>
            <person name="Liu Y."/>
            <person name="Xu W."/>
            <person name="Pan J."/>
            <person name="Luo Z.H."/>
            <person name="Li M."/>
        </authorList>
    </citation>
    <scope>NUCLEOTIDE SEQUENCE [LARGE SCALE GENOMIC DNA]</scope>
    <source>
        <strain evidence="6">SpSt-192</strain>
    </source>
</reference>
<dbReference type="PROSITE" id="PS50110">
    <property type="entry name" value="RESPONSE_REGULATORY"/>
    <property type="match status" value="1"/>
</dbReference>
<dbReference type="Pfam" id="PF00196">
    <property type="entry name" value="GerE"/>
    <property type="match status" value="1"/>
</dbReference>
<dbReference type="AlphaFoldDB" id="A0A7C2ZZ19"/>
<evidence type="ECO:0000259" key="4">
    <source>
        <dbReference type="PROSITE" id="PS50043"/>
    </source>
</evidence>
<dbReference type="EMBL" id="DSID01000586">
    <property type="protein sequence ID" value="HEX71120.1"/>
    <property type="molecule type" value="Genomic_DNA"/>
</dbReference>
<protein>
    <submittedName>
        <fullName evidence="6">Response regulator transcription factor</fullName>
    </submittedName>
</protein>
<dbReference type="PANTHER" id="PTHR43214">
    <property type="entry name" value="TWO-COMPONENT RESPONSE REGULATOR"/>
    <property type="match status" value="1"/>
</dbReference>
<dbReference type="InterPro" id="IPR011006">
    <property type="entry name" value="CheY-like_superfamily"/>
</dbReference>
<dbReference type="CDD" id="cd06170">
    <property type="entry name" value="LuxR_C_like"/>
    <property type="match status" value="1"/>
</dbReference>
<comment type="caution">
    <text evidence="6">The sequence shown here is derived from an EMBL/GenBank/DDBJ whole genome shotgun (WGS) entry which is preliminary data.</text>
</comment>
<accession>A0A7C2ZZ19</accession>
<feature type="modified residue" description="4-aspartylphosphate" evidence="3">
    <location>
        <position position="62"/>
    </location>
</feature>
<evidence type="ECO:0000313" key="6">
    <source>
        <dbReference type="EMBL" id="HEX71120.1"/>
    </source>
</evidence>